<dbReference type="InterPro" id="IPR018506">
    <property type="entry name" value="Cyt_B5_heme-BS"/>
</dbReference>
<dbReference type="AlphaFoldDB" id="A0A5N6XFB9"/>
<comment type="similarity">
    <text evidence="6">Belongs to the cytochrome b5 family.</text>
</comment>
<accession>A0A5N6XFB9</accession>
<dbReference type="Proteomes" id="UP000325945">
    <property type="component" value="Unassembled WGS sequence"/>
</dbReference>
<keyword evidence="4" id="KW-0560">Oxidoreductase</keyword>
<dbReference type="SUPFAM" id="SSF51395">
    <property type="entry name" value="FMN-linked oxidoreductases"/>
    <property type="match status" value="1"/>
</dbReference>
<evidence type="ECO:0000259" key="8">
    <source>
        <dbReference type="PROSITE" id="PS50255"/>
    </source>
</evidence>
<organism evidence="10 11">
    <name type="scientific">Aspergillus sergii</name>
    <dbReference type="NCBI Taxonomy" id="1034303"/>
    <lineage>
        <taxon>Eukaryota</taxon>
        <taxon>Fungi</taxon>
        <taxon>Dikarya</taxon>
        <taxon>Ascomycota</taxon>
        <taxon>Pezizomycotina</taxon>
        <taxon>Eurotiomycetes</taxon>
        <taxon>Eurotiomycetidae</taxon>
        <taxon>Eurotiales</taxon>
        <taxon>Aspergillaceae</taxon>
        <taxon>Aspergillus</taxon>
        <taxon>Aspergillus subgen. Circumdati</taxon>
    </lineage>
</organism>
<dbReference type="InterPro" id="IPR013785">
    <property type="entry name" value="Aldolase_TIM"/>
</dbReference>
<dbReference type="PANTHER" id="PTHR10578">
    <property type="entry name" value="S -2-HYDROXY-ACID OXIDASE-RELATED"/>
    <property type="match status" value="1"/>
</dbReference>
<evidence type="ECO:0000256" key="4">
    <source>
        <dbReference type="ARBA" id="ARBA00023002"/>
    </source>
</evidence>
<dbReference type="InterPro" id="IPR036400">
    <property type="entry name" value="Cyt_B5-like_heme/steroid_sf"/>
</dbReference>
<dbReference type="Pfam" id="PF01070">
    <property type="entry name" value="FMN_dh"/>
    <property type="match status" value="1"/>
</dbReference>
<dbReference type="EMBL" id="ML741769">
    <property type="protein sequence ID" value="KAE8331433.1"/>
    <property type="molecule type" value="Genomic_DNA"/>
</dbReference>
<keyword evidence="3 6" id="KW-0479">Metal-binding</keyword>
<evidence type="ECO:0000256" key="6">
    <source>
        <dbReference type="RuleBase" id="RU362121"/>
    </source>
</evidence>
<dbReference type="InterPro" id="IPR000262">
    <property type="entry name" value="FMN-dep_DH"/>
</dbReference>
<dbReference type="Gene3D" id="3.10.120.10">
    <property type="entry name" value="Cytochrome b5-like heme/steroid binding domain"/>
    <property type="match status" value="1"/>
</dbReference>
<evidence type="ECO:0000256" key="5">
    <source>
        <dbReference type="ARBA" id="ARBA00023004"/>
    </source>
</evidence>
<evidence type="ECO:0000256" key="7">
    <source>
        <dbReference type="SAM" id="MobiDB-lite"/>
    </source>
</evidence>
<dbReference type="GO" id="GO:0046872">
    <property type="term" value="F:metal ion binding"/>
    <property type="evidence" value="ECO:0007669"/>
    <property type="project" value="UniProtKB-UniRule"/>
</dbReference>
<evidence type="ECO:0000313" key="10">
    <source>
        <dbReference type="EMBL" id="KAE8331433.1"/>
    </source>
</evidence>
<dbReference type="GO" id="GO:0020037">
    <property type="term" value="F:heme binding"/>
    <property type="evidence" value="ECO:0007669"/>
    <property type="project" value="UniProtKB-UniRule"/>
</dbReference>
<evidence type="ECO:0000256" key="2">
    <source>
        <dbReference type="ARBA" id="ARBA00022617"/>
    </source>
</evidence>
<dbReference type="SMART" id="SM01117">
    <property type="entry name" value="Cyt-b5"/>
    <property type="match status" value="1"/>
</dbReference>
<dbReference type="InterPro" id="IPR037396">
    <property type="entry name" value="FMN_HAD"/>
</dbReference>
<dbReference type="PROSITE" id="PS51349">
    <property type="entry name" value="FMN_HYDROXY_ACID_DH_2"/>
    <property type="match status" value="1"/>
</dbReference>
<comment type="cofactor">
    <cofactor evidence="1">
        <name>FMN</name>
        <dbReference type="ChEBI" id="CHEBI:58210"/>
    </cofactor>
</comment>
<reference evidence="11" key="1">
    <citation type="submission" date="2019-04" db="EMBL/GenBank/DDBJ databases">
        <title>Friends and foes A comparative genomics studyof 23 Aspergillus species from section Flavi.</title>
        <authorList>
            <consortium name="DOE Joint Genome Institute"/>
            <person name="Kjaerbolling I."/>
            <person name="Vesth T."/>
            <person name="Frisvad J.C."/>
            <person name="Nybo J.L."/>
            <person name="Theobald S."/>
            <person name="Kildgaard S."/>
            <person name="Isbrandt T."/>
            <person name="Kuo A."/>
            <person name="Sato A."/>
            <person name="Lyhne E.K."/>
            <person name="Kogle M.E."/>
            <person name="Wiebenga A."/>
            <person name="Kun R.S."/>
            <person name="Lubbers R.J."/>
            <person name="Makela M.R."/>
            <person name="Barry K."/>
            <person name="Chovatia M."/>
            <person name="Clum A."/>
            <person name="Daum C."/>
            <person name="Haridas S."/>
            <person name="He G."/>
            <person name="LaButti K."/>
            <person name="Lipzen A."/>
            <person name="Mondo S."/>
            <person name="Riley R."/>
            <person name="Salamov A."/>
            <person name="Simmons B.A."/>
            <person name="Magnuson J.K."/>
            <person name="Henrissat B."/>
            <person name="Mortensen U.H."/>
            <person name="Larsen T.O."/>
            <person name="Devries R.P."/>
            <person name="Grigoriev I.V."/>
            <person name="Machida M."/>
            <person name="Baker S.E."/>
            <person name="Andersen M.R."/>
        </authorList>
    </citation>
    <scope>NUCLEOTIDE SEQUENCE [LARGE SCALE GENOMIC DNA]</scope>
    <source>
        <strain evidence="11">CBS 130017</strain>
    </source>
</reference>
<proteinExistence type="inferred from homology"/>
<gene>
    <name evidence="10" type="ORF">BDV39DRAFT_218741</name>
</gene>
<evidence type="ECO:0000259" key="9">
    <source>
        <dbReference type="PROSITE" id="PS51349"/>
    </source>
</evidence>
<protein>
    <submittedName>
        <fullName evidence="10">FMN-dependent dehydrogenase-domain-containing protein</fullName>
    </submittedName>
</protein>
<name>A0A5N6XFB9_9EURO</name>
<sequence>MMLTVEEVAQHNTRDSCWVIIRGYVYDVTDFLSEHPGGTAVILRFAGQDATVEYDLIHPPRMVENELPPEKHLGPVAKSCNLSPKCLAPAKMEPSMESTADEGPPLSQMIGLNDFEAAAKYKLTGRAWVYYSSSAESMRTYTNNLADWSKVTFRPRVLRDVRKVDTHRTILGQYSNLPIFIAPCALGRLGHPEGEHCLVRGAARFNIPYAVSMGSSTNPEDLIQTWAKENKRGSLMFQLYVKKDFNEVRATVQRARSLGFKALMVTVDTPVVGKREEDDKFKAKQGLPSPVAPQHAETISRGPYSSSFNWNDLGWIAKEWGNNGPLCLKGLTTAEDVKAAADLGFTSLYISNHGGRQLDGAPSGLHVLMEIRRFYPDILQSCEVLLDGGVRRGTDVLKALALGASAVGLGRPFMYALSTHGTDGVCRALDILTDEIKTNMRLLGVTRLEQLNGDIVNTRLLEQELVTSLNEQETASVSAVGRPRACI</sequence>
<dbReference type="Pfam" id="PF00173">
    <property type="entry name" value="Cyt-b5"/>
    <property type="match status" value="1"/>
</dbReference>
<feature type="domain" description="Cytochrome b5 heme-binding" evidence="8">
    <location>
        <begin position="1"/>
        <end position="77"/>
    </location>
</feature>
<dbReference type="PROSITE" id="PS00191">
    <property type="entry name" value="CYTOCHROME_B5_1"/>
    <property type="match status" value="1"/>
</dbReference>
<feature type="region of interest" description="Disordered" evidence="7">
    <location>
        <begin position="276"/>
        <end position="298"/>
    </location>
</feature>
<dbReference type="FunFam" id="3.10.120.10:FF:000009">
    <property type="entry name" value="Cytochrome b2, mitochondrial, putative"/>
    <property type="match status" value="1"/>
</dbReference>
<dbReference type="PROSITE" id="PS00557">
    <property type="entry name" value="FMN_HYDROXY_ACID_DH_1"/>
    <property type="match status" value="1"/>
</dbReference>
<evidence type="ECO:0000256" key="1">
    <source>
        <dbReference type="ARBA" id="ARBA00001917"/>
    </source>
</evidence>
<keyword evidence="11" id="KW-1185">Reference proteome</keyword>
<evidence type="ECO:0000256" key="3">
    <source>
        <dbReference type="ARBA" id="ARBA00022723"/>
    </source>
</evidence>
<feature type="domain" description="FMN hydroxy acid dehydrogenase" evidence="9">
    <location>
        <begin position="104"/>
        <end position="461"/>
    </location>
</feature>
<dbReference type="InterPro" id="IPR001199">
    <property type="entry name" value="Cyt_B5-like_heme/steroid-bd"/>
</dbReference>
<keyword evidence="5 6" id="KW-0408">Iron</keyword>
<dbReference type="GO" id="GO:0016491">
    <property type="term" value="F:oxidoreductase activity"/>
    <property type="evidence" value="ECO:0007669"/>
    <property type="project" value="UniProtKB-KW"/>
</dbReference>
<keyword evidence="2 6" id="KW-0349">Heme</keyword>
<dbReference type="Gene3D" id="3.20.20.70">
    <property type="entry name" value="Aldolase class I"/>
    <property type="match status" value="1"/>
</dbReference>
<dbReference type="InterPro" id="IPR008259">
    <property type="entry name" value="FMN_hydac_DH_AS"/>
</dbReference>
<dbReference type="PROSITE" id="PS50255">
    <property type="entry name" value="CYTOCHROME_B5_2"/>
    <property type="match status" value="1"/>
</dbReference>
<dbReference type="SUPFAM" id="SSF55856">
    <property type="entry name" value="Cytochrome b5-like heme/steroid binding domain"/>
    <property type="match status" value="1"/>
</dbReference>
<dbReference type="PANTHER" id="PTHR10578:SF104">
    <property type="entry name" value="CYTOCHROME B2, MITOCHONDRIAL-RELATED"/>
    <property type="match status" value="1"/>
</dbReference>
<evidence type="ECO:0000313" key="11">
    <source>
        <dbReference type="Proteomes" id="UP000325945"/>
    </source>
</evidence>